<dbReference type="InterPro" id="IPR024344">
    <property type="entry name" value="MDMPI_metal-binding"/>
</dbReference>
<accession>A0A848KE70</accession>
<dbReference type="RefSeq" id="WP_169589949.1">
    <property type="nucleotide sequence ID" value="NZ_VCQU01000007.1"/>
</dbReference>
<dbReference type="GO" id="GO:0046872">
    <property type="term" value="F:metal ion binding"/>
    <property type="evidence" value="ECO:0007669"/>
    <property type="project" value="InterPro"/>
</dbReference>
<evidence type="ECO:0000313" key="2">
    <source>
        <dbReference type="EMBL" id="NMN97223.1"/>
    </source>
</evidence>
<keyword evidence="2" id="KW-0413">Isomerase</keyword>
<dbReference type="SUPFAM" id="SSF109854">
    <property type="entry name" value="DinB/YfiT-like putative metalloenzymes"/>
    <property type="match status" value="1"/>
</dbReference>
<dbReference type="Proteomes" id="UP000535543">
    <property type="component" value="Unassembled WGS sequence"/>
</dbReference>
<dbReference type="InterPro" id="IPR017517">
    <property type="entry name" value="Maleyloyr_isom"/>
</dbReference>
<gene>
    <name evidence="2" type="ORF">FGL95_19485</name>
</gene>
<proteinExistence type="predicted"/>
<keyword evidence="2" id="KW-0670">Pyruvate</keyword>
<dbReference type="AlphaFoldDB" id="A0A848KE70"/>
<reference evidence="2 3" key="1">
    <citation type="submission" date="2019-05" db="EMBL/GenBank/DDBJ databases">
        <authorList>
            <person name="Lee S.D."/>
        </authorList>
    </citation>
    <scope>NUCLEOTIDE SEQUENCE [LARGE SCALE GENOMIC DNA]</scope>
    <source>
        <strain evidence="2 3">YC2-7</strain>
    </source>
</reference>
<keyword evidence="3" id="KW-1185">Reference proteome</keyword>
<reference evidence="2 3" key="2">
    <citation type="submission" date="2020-06" db="EMBL/GenBank/DDBJ databases">
        <title>Antribacter stalactiti gen. nov., sp. nov., a new member of the family Nacardiaceae isolated from a cave.</title>
        <authorList>
            <person name="Kim I.S."/>
        </authorList>
    </citation>
    <scope>NUCLEOTIDE SEQUENCE [LARGE SCALE GENOMIC DNA]</scope>
    <source>
        <strain evidence="2 3">YC2-7</strain>
    </source>
</reference>
<protein>
    <submittedName>
        <fullName evidence="2">Maleylpyruvate isomerase family mycothiol-dependent enzyme</fullName>
    </submittedName>
</protein>
<feature type="domain" description="Mycothiol-dependent maleylpyruvate isomerase metal-binding" evidence="1">
    <location>
        <begin position="8"/>
        <end position="102"/>
    </location>
</feature>
<evidence type="ECO:0000259" key="1">
    <source>
        <dbReference type="Pfam" id="PF11716"/>
    </source>
</evidence>
<dbReference type="Gene3D" id="1.20.120.450">
    <property type="entry name" value="dinb family like domain"/>
    <property type="match status" value="1"/>
</dbReference>
<dbReference type="GO" id="GO:0016853">
    <property type="term" value="F:isomerase activity"/>
    <property type="evidence" value="ECO:0007669"/>
    <property type="project" value="UniProtKB-KW"/>
</dbReference>
<dbReference type="EMBL" id="VCQU01000007">
    <property type="protein sequence ID" value="NMN97223.1"/>
    <property type="molecule type" value="Genomic_DNA"/>
</dbReference>
<sequence>MADVWTIVHAERAALIADLEAIDDQQWDEPSLCGEWSVHDVVAHLIDTARTTRLSFVIALARARFDFDRQNTRGVERWRGASPQETLEQLRRVATRTSTPPAHLDTRIVEEIVHGEDIRRPLGLTRNYPRDAVVRALRLQARTSASLGGAKESIAGIRLTATDADVTIGEGSDVAGPALSLLLAISGRRVALDELTGPGATVLRAAISSRTDSQADGPGRPRPA</sequence>
<dbReference type="NCBIfam" id="TIGR03083">
    <property type="entry name" value="maleylpyruvate isomerase family mycothiol-dependent enzyme"/>
    <property type="match status" value="1"/>
</dbReference>
<dbReference type="InterPro" id="IPR034660">
    <property type="entry name" value="DinB/YfiT-like"/>
</dbReference>
<dbReference type="Pfam" id="PF11716">
    <property type="entry name" value="MDMPI_N"/>
    <property type="match status" value="1"/>
</dbReference>
<name>A0A848KE70_9NOCA</name>
<evidence type="ECO:0000313" key="3">
    <source>
        <dbReference type="Proteomes" id="UP000535543"/>
    </source>
</evidence>
<organism evidence="2 3">
    <name type="scientific">Antrihabitans stalactiti</name>
    <dbReference type="NCBI Taxonomy" id="2584121"/>
    <lineage>
        <taxon>Bacteria</taxon>
        <taxon>Bacillati</taxon>
        <taxon>Actinomycetota</taxon>
        <taxon>Actinomycetes</taxon>
        <taxon>Mycobacteriales</taxon>
        <taxon>Nocardiaceae</taxon>
        <taxon>Antrihabitans</taxon>
    </lineage>
</organism>
<comment type="caution">
    <text evidence="2">The sequence shown here is derived from an EMBL/GenBank/DDBJ whole genome shotgun (WGS) entry which is preliminary data.</text>
</comment>